<dbReference type="InterPro" id="IPR006059">
    <property type="entry name" value="SBP"/>
</dbReference>
<accession>A0A1H0RU77</accession>
<gene>
    <name evidence="3" type="ORF">SAMN05216259_1247</name>
</gene>
<dbReference type="InterPro" id="IPR050490">
    <property type="entry name" value="Bact_solute-bd_prot1"/>
</dbReference>
<dbReference type="Gene3D" id="3.40.190.10">
    <property type="entry name" value="Periplasmic binding protein-like II"/>
    <property type="match status" value="2"/>
</dbReference>
<keyword evidence="2" id="KW-0813">Transport</keyword>
<dbReference type="PANTHER" id="PTHR43649">
    <property type="entry name" value="ARABINOSE-BINDING PROTEIN-RELATED"/>
    <property type="match status" value="1"/>
</dbReference>
<dbReference type="Pfam" id="PF01547">
    <property type="entry name" value="SBP_bac_1"/>
    <property type="match status" value="1"/>
</dbReference>
<dbReference type="AlphaFoldDB" id="A0A1H0RU77"/>
<dbReference type="OrthoDB" id="8663148at2"/>
<evidence type="ECO:0000313" key="4">
    <source>
        <dbReference type="Proteomes" id="UP000199341"/>
    </source>
</evidence>
<dbReference type="Proteomes" id="UP000199341">
    <property type="component" value="Unassembled WGS sequence"/>
</dbReference>
<dbReference type="STRING" id="310781.SAMN05216259_1247"/>
<evidence type="ECO:0000256" key="2">
    <source>
        <dbReference type="ARBA" id="ARBA00022448"/>
    </source>
</evidence>
<dbReference type="SUPFAM" id="SSF53850">
    <property type="entry name" value="Periplasmic binding protein-like II"/>
    <property type="match status" value="1"/>
</dbReference>
<dbReference type="PANTHER" id="PTHR43649:SF29">
    <property type="entry name" value="OSMOPROTECTIVE COMPOUNDS-BINDING PROTEIN GGTB"/>
    <property type="match status" value="1"/>
</dbReference>
<name>A0A1H0RU77_9ACTN</name>
<organism evidence="3 4">
    <name type="scientific">Actinacidiphila guanduensis</name>
    <dbReference type="NCBI Taxonomy" id="310781"/>
    <lineage>
        <taxon>Bacteria</taxon>
        <taxon>Bacillati</taxon>
        <taxon>Actinomycetota</taxon>
        <taxon>Actinomycetes</taxon>
        <taxon>Kitasatosporales</taxon>
        <taxon>Streptomycetaceae</taxon>
        <taxon>Actinacidiphila</taxon>
    </lineage>
</organism>
<dbReference type="EMBL" id="FNIE01000024">
    <property type="protein sequence ID" value="SDP32945.1"/>
    <property type="molecule type" value="Genomic_DNA"/>
</dbReference>
<protein>
    <submittedName>
        <fullName evidence="3">Carbohydrate ABC transporter substrate-binding protein, CUT1 family</fullName>
    </submittedName>
</protein>
<evidence type="ECO:0000256" key="1">
    <source>
        <dbReference type="ARBA" id="ARBA00008520"/>
    </source>
</evidence>
<proteinExistence type="inferred from homology"/>
<evidence type="ECO:0000313" key="3">
    <source>
        <dbReference type="EMBL" id="SDP32945.1"/>
    </source>
</evidence>
<reference evidence="3 4" key="1">
    <citation type="submission" date="2016-10" db="EMBL/GenBank/DDBJ databases">
        <authorList>
            <person name="de Groot N.N."/>
        </authorList>
    </citation>
    <scope>NUCLEOTIDE SEQUENCE [LARGE SCALE GENOMIC DNA]</scope>
    <source>
        <strain evidence="3 4">CGMCC 4.2022</strain>
    </source>
</reference>
<sequence length="431" mass="45914">MSRPGRRTLGAAALCLAVLAVTGVVVVRAVAWHGSVTVLANWTGGNEALFREKVIAGFESEEHIHVLYQGSSAVSQVLAADAEAGTTPDVAVLPGPGELAGYAHQGRLQPLDGLVDTADFAAPWGSRALGPGDTAHTYWVPIKTDLKSLVWHPATMKPAQLADAARQQDSWCLGMADGATSGWPGTDWIEDILLQQAGHDVYQEWATGNLEWTAPAVRRAFRTWGAMVGAGDRHLVGNAMVTGYGDAARGLLPGAARPCTLEHQATFVRTEQPWIVTGPAEAHSHDLVPGAGTETADWEVSGDLAAMFRATPQARKLIAYLARPDVQQRWSRSQHGFTGDRQGAGPGADRIDQDIARVLRDPHTERCYDASDAMPSAMRDAFALAALRYLADPGGLDAQLDILEKVRDRVHSDSASGDTGQVWLLSVCGTG</sequence>
<dbReference type="RefSeq" id="WP_093788278.1">
    <property type="nucleotide sequence ID" value="NZ_FNIE01000024.1"/>
</dbReference>
<comment type="similarity">
    <text evidence="1">Belongs to the bacterial solute-binding protein 1 family.</text>
</comment>
<keyword evidence="4" id="KW-1185">Reference proteome</keyword>